<dbReference type="EMBL" id="JAKGAS010000002">
    <property type="protein sequence ID" value="MCF2947485.1"/>
    <property type="molecule type" value="Genomic_DNA"/>
</dbReference>
<dbReference type="RefSeq" id="WP_235311005.1">
    <property type="nucleotide sequence ID" value="NZ_JAKGAS010000002.1"/>
</dbReference>
<dbReference type="InterPro" id="IPR036259">
    <property type="entry name" value="MFS_trans_sf"/>
</dbReference>
<organism evidence="3 4">
    <name type="scientific">Paraglaciecola algarum</name>
    <dbReference type="NCBI Taxonomy" id="3050085"/>
    <lineage>
        <taxon>Bacteria</taxon>
        <taxon>Pseudomonadati</taxon>
        <taxon>Pseudomonadota</taxon>
        <taxon>Gammaproteobacteria</taxon>
        <taxon>Alteromonadales</taxon>
        <taxon>Alteromonadaceae</taxon>
        <taxon>Paraglaciecola</taxon>
    </lineage>
</organism>
<comment type="caution">
    <text evidence="3">The sequence shown here is derived from an EMBL/GenBank/DDBJ whole genome shotgun (WGS) entry which is preliminary data.</text>
</comment>
<feature type="transmembrane region" description="Helical" evidence="2">
    <location>
        <begin position="320"/>
        <end position="341"/>
    </location>
</feature>
<evidence type="ECO:0000256" key="1">
    <source>
        <dbReference type="ARBA" id="ARBA00009617"/>
    </source>
</evidence>
<evidence type="ECO:0000313" key="4">
    <source>
        <dbReference type="Proteomes" id="UP001521137"/>
    </source>
</evidence>
<feature type="transmembrane region" description="Helical" evidence="2">
    <location>
        <begin position="80"/>
        <end position="99"/>
    </location>
</feature>
<keyword evidence="2" id="KW-0812">Transmembrane</keyword>
<dbReference type="CDD" id="cd17332">
    <property type="entry name" value="MFS_MelB_like"/>
    <property type="match status" value="1"/>
</dbReference>
<dbReference type="PANTHER" id="PTHR11328">
    <property type="entry name" value="MAJOR FACILITATOR SUPERFAMILY DOMAIN-CONTAINING PROTEIN"/>
    <property type="match status" value="1"/>
</dbReference>
<sequence length="443" mass="48066">MESNVKLTTKEKLGYGLGDTGSNIVFQVVINFMMFFYTDVFGITAAAAGTLMLVVRIFDAVTDPLMGALADRTQTRWGRYRPFLIWVAIPYGLLAVLAFTTPDASDGNKLVYAYVTYTLMMTAYTAINIPYSALGGVLTSDVRERASIQSWRFAMAKAGGLIIAAATLPLVAYFGEGDEQLGFSLAMAVMAIFAVLCFVGCFAFTKERVNVATNNVSIKEDIGIVLSNNQWWIIAGVTFFLLITVAMRGGVMPYYVSYYLGLENLIGTFVTVSMIGGIIGALVSNWASKVMCKVKLMKLACIGIAISNCILFFVPADLMYIALFITLLTQFFHMMLIPMLFSTIPDTVDHSISQNGRGPMAMSFSGHLLSLKFGIAIGGALTGWLLAAYGYQANVEQTETSLNGIVTIFSASPAIGALICLALLQLYKLDDAWSKRLVATKGQ</sequence>
<feature type="transmembrane region" description="Helical" evidence="2">
    <location>
        <begin position="111"/>
        <end position="134"/>
    </location>
</feature>
<keyword evidence="2" id="KW-1133">Transmembrane helix</keyword>
<keyword evidence="4" id="KW-1185">Reference proteome</keyword>
<name>A0ABS9D401_9ALTE</name>
<feature type="transmembrane region" description="Helical" evidence="2">
    <location>
        <begin position="265"/>
        <end position="284"/>
    </location>
</feature>
<dbReference type="PANTHER" id="PTHR11328:SF24">
    <property type="entry name" value="MAJOR FACILITATOR SUPERFAMILY (MFS) PROFILE DOMAIN-CONTAINING PROTEIN"/>
    <property type="match status" value="1"/>
</dbReference>
<feature type="transmembrane region" description="Helical" evidence="2">
    <location>
        <begin position="369"/>
        <end position="392"/>
    </location>
</feature>
<reference evidence="3 4" key="1">
    <citation type="submission" date="2022-01" db="EMBL/GenBank/DDBJ databases">
        <title>Paraglaciecola sp. G1-23.</title>
        <authorList>
            <person name="Jin M.S."/>
            <person name="Han D.M."/>
            <person name="Kim H.M."/>
            <person name="Jeon C.O."/>
        </authorList>
    </citation>
    <scope>NUCLEOTIDE SEQUENCE [LARGE SCALE GENOMIC DNA]</scope>
    <source>
        <strain evidence="3 4">G1-23</strain>
    </source>
</reference>
<evidence type="ECO:0000313" key="3">
    <source>
        <dbReference type="EMBL" id="MCF2947485.1"/>
    </source>
</evidence>
<feature type="transmembrane region" description="Helical" evidence="2">
    <location>
        <begin position="225"/>
        <end position="245"/>
    </location>
</feature>
<comment type="similarity">
    <text evidence="1">Belongs to the sodium:galactoside symporter (TC 2.A.2) family.</text>
</comment>
<evidence type="ECO:0000256" key="2">
    <source>
        <dbReference type="SAM" id="Phobius"/>
    </source>
</evidence>
<feature type="transmembrane region" description="Helical" evidence="2">
    <location>
        <begin position="404"/>
        <end position="427"/>
    </location>
</feature>
<proteinExistence type="inferred from homology"/>
<dbReference type="SUPFAM" id="SSF103473">
    <property type="entry name" value="MFS general substrate transporter"/>
    <property type="match status" value="1"/>
</dbReference>
<gene>
    <name evidence="3" type="ORF">L0668_05155</name>
</gene>
<dbReference type="NCBIfam" id="TIGR00792">
    <property type="entry name" value="gph"/>
    <property type="match status" value="1"/>
</dbReference>
<keyword evidence="2" id="KW-0472">Membrane</keyword>
<dbReference type="InterPro" id="IPR039672">
    <property type="entry name" value="MFS_2"/>
</dbReference>
<dbReference type="Gene3D" id="1.20.1250.20">
    <property type="entry name" value="MFS general substrate transporter like domains"/>
    <property type="match status" value="2"/>
</dbReference>
<feature type="transmembrane region" description="Helical" evidence="2">
    <location>
        <begin position="296"/>
        <end position="314"/>
    </location>
</feature>
<feature type="transmembrane region" description="Helical" evidence="2">
    <location>
        <begin position="154"/>
        <end position="175"/>
    </location>
</feature>
<dbReference type="Pfam" id="PF13347">
    <property type="entry name" value="MFS_2"/>
    <property type="match status" value="1"/>
</dbReference>
<dbReference type="Proteomes" id="UP001521137">
    <property type="component" value="Unassembled WGS sequence"/>
</dbReference>
<feature type="transmembrane region" description="Helical" evidence="2">
    <location>
        <begin position="181"/>
        <end position="204"/>
    </location>
</feature>
<dbReference type="InterPro" id="IPR001927">
    <property type="entry name" value="Na/Gal_symport"/>
</dbReference>
<protein>
    <submittedName>
        <fullName evidence="3">Glycoside-pentoside-hexuronide (GPH):cation symporter</fullName>
    </submittedName>
</protein>
<feature type="transmembrane region" description="Helical" evidence="2">
    <location>
        <begin position="40"/>
        <end position="59"/>
    </location>
</feature>
<accession>A0ABS9D401</accession>